<protein>
    <submittedName>
        <fullName evidence="2">Flp/Fap pilin component</fullName>
    </submittedName>
</protein>
<accession>A0A1W2BG25</accession>
<evidence type="ECO:0000256" key="1">
    <source>
        <dbReference type="SAM" id="Phobius"/>
    </source>
</evidence>
<dbReference type="STRING" id="112901.SAMN04488500_107152"/>
<evidence type="ECO:0000313" key="2">
    <source>
        <dbReference type="EMBL" id="SMC71784.1"/>
    </source>
</evidence>
<keyword evidence="1" id="KW-0812">Transmembrane</keyword>
<dbReference type="EMBL" id="FWXI01000007">
    <property type="protein sequence ID" value="SMC71784.1"/>
    <property type="molecule type" value="Genomic_DNA"/>
</dbReference>
<sequence>MLKMYWEMIQARYLNEKGQGMVEYGLILAVIAAIALASFTSMGTGLVAKMADIVTKLGGGT</sequence>
<gene>
    <name evidence="2" type="ORF">SAMN04488500_107152</name>
</gene>
<dbReference type="AlphaFoldDB" id="A0A1W2BG25"/>
<reference evidence="2 3" key="1">
    <citation type="submission" date="2017-04" db="EMBL/GenBank/DDBJ databases">
        <authorList>
            <person name="Afonso C.L."/>
            <person name="Miller P.J."/>
            <person name="Scott M.A."/>
            <person name="Spackman E."/>
            <person name="Goraichik I."/>
            <person name="Dimitrov K.M."/>
            <person name="Suarez D.L."/>
            <person name="Swayne D.E."/>
        </authorList>
    </citation>
    <scope>NUCLEOTIDE SEQUENCE [LARGE SCALE GENOMIC DNA]</scope>
    <source>
        <strain evidence="2 3">DSM 5090</strain>
    </source>
</reference>
<proteinExistence type="predicted"/>
<evidence type="ECO:0000313" key="3">
    <source>
        <dbReference type="Proteomes" id="UP000192738"/>
    </source>
</evidence>
<organism evidence="2 3">
    <name type="scientific">Sporomusa malonica</name>
    <dbReference type="NCBI Taxonomy" id="112901"/>
    <lineage>
        <taxon>Bacteria</taxon>
        <taxon>Bacillati</taxon>
        <taxon>Bacillota</taxon>
        <taxon>Negativicutes</taxon>
        <taxon>Selenomonadales</taxon>
        <taxon>Sporomusaceae</taxon>
        <taxon>Sporomusa</taxon>
    </lineage>
</organism>
<keyword evidence="1" id="KW-1133">Transmembrane helix</keyword>
<keyword evidence="3" id="KW-1185">Reference proteome</keyword>
<feature type="transmembrane region" description="Helical" evidence="1">
    <location>
        <begin position="21"/>
        <end position="40"/>
    </location>
</feature>
<name>A0A1W2BG25_9FIRM</name>
<keyword evidence="1" id="KW-0472">Membrane</keyword>
<dbReference type="RefSeq" id="WP_139796225.1">
    <property type="nucleotide sequence ID" value="NZ_CP155572.1"/>
</dbReference>
<dbReference type="Proteomes" id="UP000192738">
    <property type="component" value="Unassembled WGS sequence"/>
</dbReference>